<comment type="caution">
    <text evidence="2">The sequence shown here is derived from an EMBL/GenBank/DDBJ whole genome shotgun (WGS) entry which is preliminary data.</text>
</comment>
<protein>
    <recommendedName>
        <fullName evidence="1">MEDS domain-containing protein</fullName>
    </recommendedName>
</protein>
<dbReference type="EMBL" id="BMKP01000006">
    <property type="protein sequence ID" value="GGF16332.1"/>
    <property type="molecule type" value="Genomic_DNA"/>
</dbReference>
<gene>
    <name evidence="2" type="ORF">GCM10011518_27150</name>
</gene>
<organism evidence="2 3">
    <name type="scientific">Flavobacterium limi</name>
    <dbReference type="NCBI Taxonomy" id="2045105"/>
    <lineage>
        <taxon>Bacteria</taxon>
        <taxon>Pseudomonadati</taxon>
        <taxon>Bacteroidota</taxon>
        <taxon>Flavobacteriia</taxon>
        <taxon>Flavobacteriales</taxon>
        <taxon>Flavobacteriaceae</taxon>
        <taxon>Flavobacterium</taxon>
    </lineage>
</organism>
<evidence type="ECO:0000259" key="1">
    <source>
        <dbReference type="Pfam" id="PF14417"/>
    </source>
</evidence>
<keyword evidence="3" id="KW-1185">Reference proteome</keyword>
<accession>A0ABQ1UGL7</accession>
<sequence>MKKQQQIHNLCGETLETPIHICAFFDSHEERYNVILPYIQEGLDKNDKVINILESSCHHEHCKRLSDSGIPVEEKSRTKQLNVLASEDTYLKGGFFEAEKMLQLLEDALIEANNEGYHHVRACGEMEWALKNVQGTDELIEYEARLNLLVPKHSCSLICMYDINRFSGRVLTDVLATHSHVIMNGKIYKNPYYIEPFEFLPTLQRRRQSSLIP</sequence>
<dbReference type="Proteomes" id="UP000655016">
    <property type="component" value="Unassembled WGS sequence"/>
</dbReference>
<proteinExistence type="predicted"/>
<dbReference type="InterPro" id="IPR025847">
    <property type="entry name" value="MEDS_domain"/>
</dbReference>
<evidence type="ECO:0000313" key="3">
    <source>
        <dbReference type="Proteomes" id="UP000655016"/>
    </source>
</evidence>
<name>A0ABQ1UGL7_9FLAO</name>
<dbReference type="RefSeq" id="WP_163395174.1">
    <property type="nucleotide sequence ID" value="NZ_BMKP01000006.1"/>
</dbReference>
<evidence type="ECO:0000313" key="2">
    <source>
        <dbReference type="EMBL" id="GGF16332.1"/>
    </source>
</evidence>
<reference evidence="3" key="1">
    <citation type="journal article" date="2019" name="Int. J. Syst. Evol. Microbiol.">
        <title>The Global Catalogue of Microorganisms (GCM) 10K type strain sequencing project: providing services to taxonomists for standard genome sequencing and annotation.</title>
        <authorList>
            <consortium name="The Broad Institute Genomics Platform"/>
            <consortium name="The Broad Institute Genome Sequencing Center for Infectious Disease"/>
            <person name="Wu L."/>
            <person name="Ma J."/>
        </authorList>
    </citation>
    <scope>NUCLEOTIDE SEQUENCE [LARGE SCALE GENOMIC DNA]</scope>
    <source>
        <strain evidence="3">CGMCC 1.16060</strain>
    </source>
</reference>
<dbReference type="Pfam" id="PF14417">
    <property type="entry name" value="MEDS"/>
    <property type="match status" value="1"/>
</dbReference>
<feature type="domain" description="MEDS" evidence="1">
    <location>
        <begin position="20"/>
        <end position="178"/>
    </location>
</feature>